<proteinExistence type="predicted"/>
<evidence type="ECO:0000313" key="5">
    <source>
        <dbReference type="Proteomes" id="UP001630127"/>
    </source>
</evidence>
<evidence type="ECO:0000256" key="1">
    <source>
        <dbReference type="SAM" id="MobiDB-lite"/>
    </source>
</evidence>
<dbReference type="InterPro" id="IPR032675">
    <property type="entry name" value="LRR_dom_sf"/>
</dbReference>
<dbReference type="Pfam" id="PF24758">
    <property type="entry name" value="LRR_At5g56370"/>
    <property type="match status" value="1"/>
</dbReference>
<dbReference type="PANTHER" id="PTHR34145">
    <property type="entry name" value="OS02G0105600 PROTEIN"/>
    <property type="match status" value="1"/>
</dbReference>
<comment type="caution">
    <text evidence="4">The sequence shown here is derived from an EMBL/GenBank/DDBJ whole genome shotgun (WGS) entry which is preliminary data.</text>
</comment>
<evidence type="ECO:0000259" key="3">
    <source>
        <dbReference type="Pfam" id="PF24758"/>
    </source>
</evidence>
<feature type="domain" description="At1g61320/AtMIF1 LRR" evidence="2">
    <location>
        <begin position="320"/>
        <end position="576"/>
    </location>
</feature>
<organism evidence="4 5">
    <name type="scientific">Cinchona calisaya</name>
    <dbReference type="NCBI Taxonomy" id="153742"/>
    <lineage>
        <taxon>Eukaryota</taxon>
        <taxon>Viridiplantae</taxon>
        <taxon>Streptophyta</taxon>
        <taxon>Embryophyta</taxon>
        <taxon>Tracheophyta</taxon>
        <taxon>Spermatophyta</taxon>
        <taxon>Magnoliopsida</taxon>
        <taxon>eudicotyledons</taxon>
        <taxon>Gunneridae</taxon>
        <taxon>Pentapetalae</taxon>
        <taxon>asterids</taxon>
        <taxon>lamiids</taxon>
        <taxon>Gentianales</taxon>
        <taxon>Rubiaceae</taxon>
        <taxon>Cinchonoideae</taxon>
        <taxon>Cinchoneae</taxon>
        <taxon>Cinchona</taxon>
    </lineage>
</organism>
<evidence type="ECO:0000313" key="4">
    <source>
        <dbReference type="EMBL" id="KAL3508734.1"/>
    </source>
</evidence>
<sequence>METDKDRTRKTRRYDETPSAGQNTGENQPPKGMEEGKLDVTDRISELPEGVIGHVMSFVEVEDVANTCINSYRLTKACATLQFLNFGENFFPWRDPTYPLGLRYRPGFLQITNEEVEITNEEVIGLVQVVNSIKIAKQKLQERMNIVDGRIARLQQHNVDLIKFCIYLPSYGFLDLEPYIYKLVIVECKIQELVITVEDFYTLPGSFYAANSLRKIHLTGFRLESPSGGLSFPSLRELNLCFCYVEDELLHLLTMSCPELEILSFNLCRGFDSLQIFGLPKLRKVTTKHFLTQFNKIEIQAPKLEHLSHHGTDLDGLSVVDVAACKSLKVLILHCITITPQWVNDIFSTLPLEVFELSDCEGLKNVRISSTHLKQLSLIHCMNLVNAEVDAPNLSSFSYAGAISLRISLEASALEDIHLRIFPETSESQWHSELIELLGSFNHHKVVKLVILNPDKWIIPKFLRETLRSPLYDIKHLTVNLRGRWKRLKDSILLDLLDSFLWLAPCLDSLSVVCGFLKQTVELIYGTSAAEGEEKCCASARCWRCSLKKVNYKNFRSAKYESMVKNYFIENARILKKRAADGLRNWDL</sequence>
<dbReference type="InterPro" id="IPR053772">
    <property type="entry name" value="At1g61320/At1g61330-like"/>
</dbReference>
<feature type="region of interest" description="Disordered" evidence="1">
    <location>
        <begin position="1"/>
        <end position="36"/>
    </location>
</feature>
<reference evidence="4 5" key="1">
    <citation type="submission" date="2024-11" db="EMBL/GenBank/DDBJ databases">
        <title>A near-complete genome assembly of Cinchona calisaya.</title>
        <authorList>
            <person name="Lian D.C."/>
            <person name="Zhao X.W."/>
            <person name="Wei L."/>
        </authorList>
    </citation>
    <scope>NUCLEOTIDE SEQUENCE [LARGE SCALE GENOMIC DNA]</scope>
    <source>
        <tissue evidence="4">Nenye</tissue>
    </source>
</reference>
<dbReference type="Gene3D" id="3.80.10.10">
    <property type="entry name" value="Ribonuclease Inhibitor"/>
    <property type="match status" value="1"/>
</dbReference>
<name>A0ABD2YRQ6_9GENT</name>
<dbReference type="EMBL" id="JBJUIK010000012">
    <property type="protein sequence ID" value="KAL3508734.1"/>
    <property type="molecule type" value="Genomic_DNA"/>
</dbReference>
<dbReference type="Pfam" id="PF23622">
    <property type="entry name" value="LRR_At1g61320_AtMIF1"/>
    <property type="match status" value="1"/>
</dbReference>
<keyword evidence="5" id="KW-1185">Reference proteome</keyword>
<evidence type="ECO:0000259" key="2">
    <source>
        <dbReference type="Pfam" id="PF23622"/>
    </source>
</evidence>
<dbReference type="InterPro" id="IPR055357">
    <property type="entry name" value="LRR_At1g61320_AtMIF1"/>
</dbReference>
<dbReference type="AlphaFoldDB" id="A0ABD2YRQ6"/>
<feature type="domain" description="F-box/LRR-repeat protein 15/At3g58940/PEG3-like LRR" evidence="3">
    <location>
        <begin position="189"/>
        <end position="311"/>
    </location>
</feature>
<protein>
    <submittedName>
        <fullName evidence="4">Uncharacterized protein</fullName>
    </submittedName>
</protein>
<dbReference type="SUPFAM" id="SSF52047">
    <property type="entry name" value="RNI-like"/>
    <property type="match status" value="1"/>
</dbReference>
<gene>
    <name evidence="4" type="ORF">ACH5RR_028135</name>
</gene>
<accession>A0ABD2YRQ6</accession>
<dbReference type="InterPro" id="IPR055411">
    <property type="entry name" value="LRR_FXL15/At3g58940/PEG3-like"/>
</dbReference>
<dbReference type="PANTHER" id="PTHR34145:SF51">
    <property type="entry name" value="FBD DOMAIN-CONTAINING PROTEIN"/>
    <property type="match status" value="1"/>
</dbReference>
<dbReference type="Proteomes" id="UP001630127">
    <property type="component" value="Unassembled WGS sequence"/>
</dbReference>